<dbReference type="Proteomes" id="UP000831162">
    <property type="component" value="Segment"/>
</dbReference>
<feature type="region of interest" description="Disordered" evidence="1">
    <location>
        <begin position="313"/>
        <end position="381"/>
    </location>
</feature>
<proteinExistence type="predicted"/>
<sequence length="381" mass="41895">MSLVDVNQFRRKVTASGSIASAVDSNAVYKLSPFHSLKNDTYVRKTEFKVKLQQSSERGVASISVPLFDDLDKNNIRESKLPYVHVAVVLIQISCLFDWSMTNGMEGTFALLDTLFDNVKDNIIRACNFKFVDGRAACCFRMNFSICAEDAMSGRPIVPYIKVLGANIRDGLRGFSVSVGTIYSLNRTEFPSVQLKVSNDFINIVGTDFLPKEKISELCYEEISESFSSQQQLPAPVTMTISRGRKEGVRLRDYSIRSSTCNLIKNGDHKKGEAGNNERGRRSVDYKIQGASASGAAVLGRSASFSSGIHLREHSSERGVRVNRMGGRRGFLRKVGKQHGLSHSKESRSGTPRGDQSGAEGSSFQLQSESAHSDSESDSAC</sequence>
<organism evidence="2 3">
    <name type="scientific">Cherry virus T</name>
    <dbReference type="NCBI Taxonomy" id="2763129"/>
    <lineage>
        <taxon>Viruses</taxon>
        <taxon>Riboviria</taxon>
        <taxon>Orthornavirae</taxon>
        <taxon>Kitrinoviricota</taxon>
        <taxon>Alsuviricetes</taxon>
        <taxon>Tymovirales</taxon>
        <taxon>Betaflexiviridae</taxon>
        <taxon>Trivirinae</taxon>
        <taxon>Tepovirus</taxon>
        <taxon>Tepovirus tafavii</taxon>
        <taxon>Tepovirus ChVT</taxon>
    </lineage>
</organism>
<dbReference type="GeneID" id="80539177"/>
<reference evidence="2 3" key="1">
    <citation type="journal article" date="2020" name="Arch. Virol.">
        <title>Complete genome sequence of cherry virus T, a novel cherry-infecting tepovirus.</title>
        <authorList>
            <person name="Marais A."/>
            <person name="Safarova D."/>
            <person name="Navratil M."/>
            <person name="Faure C."/>
            <person name="Cornaggia D."/>
            <person name="Brans Y."/>
            <person name="Sucha J."/>
            <person name="Candresse T."/>
        </authorList>
    </citation>
    <scope>NUCLEOTIDE SEQUENCE [LARGE SCALE GENOMIC DNA]</scope>
    <source>
        <strain evidence="2">2/15a</strain>
    </source>
</reference>
<accession>A0AAE7M248</accession>
<protein>
    <submittedName>
        <fullName evidence="2">Movement protein</fullName>
    </submittedName>
</protein>
<evidence type="ECO:0000256" key="1">
    <source>
        <dbReference type="SAM" id="MobiDB-lite"/>
    </source>
</evidence>
<dbReference type="RefSeq" id="YP_010800569.1">
    <property type="nucleotide sequence ID" value="NC_076873.1"/>
</dbReference>
<name>A0AAE7M248_9VIRU</name>
<evidence type="ECO:0000313" key="3">
    <source>
        <dbReference type="Proteomes" id="UP000831162"/>
    </source>
</evidence>
<dbReference type="InterPro" id="IPR028919">
    <property type="entry name" value="Viral_movement"/>
</dbReference>
<evidence type="ECO:0000313" key="2">
    <source>
        <dbReference type="EMBL" id="QNG41876.1"/>
    </source>
</evidence>
<feature type="compositionally biased region" description="Basic residues" evidence="1">
    <location>
        <begin position="326"/>
        <end position="342"/>
    </location>
</feature>
<dbReference type="Pfam" id="PF01107">
    <property type="entry name" value="MP"/>
    <property type="match status" value="1"/>
</dbReference>
<keyword evidence="3" id="KW-1185">Reference proteome</keyword>
<dbReference type="KEGG" id="vg:80539177"/>
<dbReference type="EMBL" id="MT090966">
    <property type="protein sequence ID" value="QNG41876.1"/>
    <property type="molecule type" value="Genomic_RNA"/>
</dbReference>